<proteinExistence type="predicted"/>
<feature type="region of interest" description="Disordered" evidence="5">
    <location>
        <begin position="155"/>
        <end position="188"/>
    </location>
</feature>
<evidence type="ECO:0000256" key="3">
    <source>
        <dbReference type="ARBA" id="ARBA00023163"/>
    </source>
</evidence>
<dbReference type="GO" id="GO:0003677">
    <property type="term" value="F:DNA binding"/>
    <property type="evidence" value="ECO:0007669"/>
    <property type="project" value="UniProtKB-KW"/>
</dbReference>
<dbReference type="InterPro" id="IPR003441">
    <property type="entry name" value="NAC-dom"/>
</dbReference>
<keyword evidence="1" id="KW-0805">Transcription regulation</keyword>
<dbReference type="PROSITE" id="PS51005">
    <property type="entry name" value="NAC"/>
    <property type="match status" value="1"/>
</dbReference>
<feature type="domain" description="NAC" evidence="6">
    <location>
        <begin position="1"/>
        <end position="43"/>
    </location>
</feature>
<evidence type="ECO:0000256" key="4">
    <source>
        <dbReference type="ARBA" id="ARBA00023242"/>
    </source>
</evidence>
<keyword evidence="3" id="KW-0804">Transcription</keyword>
<sequence>WIMHEYRLAETPGTSHTSRPVKHSREYSSMRLDDWVLCRIYKKCGHFPGSSSDGKHEDSVPEDVMFSSPAPGPAGGFIPQGSGSKLPKSFSFGELFDDGDYSFLARLLCENTPDMAAPELGPLLGQDAALSQTCLWSAGDGGAVNFSLPKLSPVESPVSAVGSPKRQRTAGEQGEEGAASAHPRKKSNSSCTSYTSFAHQLLDTGHQCNVRSPSLLHQQILLNSQLGFH</sequence>
<gene>
    <name evidence="7" type="primary">NAC072_0</name>
    <name evidence="7" type="ORF">g.44817</name>
</gene>
<dbReference type="Gene3D" id="2.170.150.80">
    <property type="entry name" value="NAC domain"/>
    <property type="match status" value="1"/>
</dbReference>
<keyword evidence="4" id="KW-0539">Nucleus</keyword>
<evidence type="ECO:0000256" key="1">
    <source>
        <dbReference type="ARBA" id="ARBA00023015"/>
    </source>
</evidence>
<accession>A0A1D1ZK67</accession>
<evidence type="ECO:0000256" key="5">
    <source>
        <dbReference type="SAM" id="MobiDB-lite"/>
    </source>
</evidence>
<evidence type="ECO:0000259" key="6">
    <source>
        <dbReference type="PROSITE" id="PS51005"/>
    </source>
</evidence>
<keyword evidence="2" id="KW-0238">DNA-binding</keyword>
<reference evidence="7" key="1">
    <citation type="submission" date="2015-07" db="EMBL/GenBank/DDBJ databases">
        <title>Transcriptome Assembly of Anthurium amnicola.</title>
        <authorList>
            <person name="Suzuki J."/>
        </authorList>
    </citation>
    <scope>NUCLEOTIDE SEQUENCE</scope>
</reference>
<dbReference type="AlphaFoldDB" id="A0A1D1ZK67"/>
<organism evidence="7">
    <name type="scientific">Anthurium amnicola</name>
    <dbReference type="NCBI Taxonomy" id="1678845"/>
    <lineage>
        <taxon>Eukaryota</taxon>
        <taxon>Viridiplantae</taxon>
        <taxon>Streptophyta</taxon>
        <taxon>Embryophyta</taxon>
        <taxon>Tracheophyta</taxon>
        <taxon>Spermatophyta</taxon>
        <taxon>Magnoliopsida</taxon>
        <taxon>Liliopsida</taxon>
        <taxon>Araceae</taxon>
        <taxon>Pothoideae</taxon>
        <taxon>Potheae</taxon>
        <taxon>Anthurium</taxon>
    </lineage>
</organism>
<protein>
    <submittedName>
        <fullName evidence="7">NAC domain-containing protein 72</fullName>
    </submittedName>
</protein>
<dbReference type="EMBL" id="GDJX01000570">
    <property type="protein sequence ID" value="JAT67366.1"/>
    <property type="molecule type" value="Transcribed_RNA"/>
</dbReference>
<evidence type="ECO:0000256" key="2">
    <source>
        <dbReference type="ARBA" id="ARBA00023125"/>
    </source>
</evidence>
<feature type="non-terminal residue" evidence="7">
    <location>
        <position position="1"/>
    </location>
</feature>
<dbReference type="SUPFAM" id="SSF101941">
    <property type="entry name" value="NAC domain"/>
    <property type="match status" value="1"/>
</dbReference>
<dbReference type="InterPro" id="IPR036093">
    <property type="entry name" value="NAC_dom_sf"/>
</dbReference>
<feature type="compositionally biased region" description="Low complexity" evidence="5">
    <location>
        <begin position="170"/>
        <end position="179"/>
    </location>
</feature>
<evidence type="ECO:0000313" key="7">
    <source>
        <dbReference type="EMBL" id="JAT67366.1"/>
    </source>
</evidence>
<dbReference type="GO" id="GO:0006355">
    <property type="term" value="P:regulation of DNA-templated transcription"/>
    <property type="evidence" value="ECO:0007669"/>
    <property type="project" value="InterPro"/>
</dbReference>
<name>A0A1D1ZK67_9ARAE</name>